<feature type="signal peptide" evidence="1">
    <location>
        <begin position="1"/>
        <end position="31"/>
    </location>
</feature>
<dbReference type="SUPFAM" id="SSF53474">
    <property type="entry name" value="alpha/beta-Hydrolases"/>
    <property type="match status" value="1"/>
</dbReference>
<proteinExistence type="predicted"/>
<feature type="chain" id="PRO_5030822192" evidence="1">
    <location>
        <begin position="32"/>
        <end position="329"/>
    </location>
</feature>
<evidence type="ECO:0000313" key="4">
    <source>
        <dbReference type="Proteomes" id="UP000219522"/>
    </source>
</evidence>
<dbReference type="PANTHER" id="PTHR43433:SF5">
    <property type="entry name" value="AB HYDROLASE-1 DOMAIN-CONTAINING PROTEIN"/>
    <property type="match status" value="1"/>
</dbReference>
<comment type="caution">
    <text evidence="3">The sequence shown here is derived from an EMBL/GenBank/DDBJ whole genome shotgun (WGS) entry which is preliminary data.</text>
</comment>
<name>A0A7Z7IAI4_9BURK</name>
<protein>
    <submittedName>
        <fullName evidence="3">Pimeloyl-ACP methyl ester carboxylesterase</fullName>
    </submittedName>
</protein>
<dbReference type="OrthoDB" id="8957634at2"/>
<dbReference type="InterPro" id="IPR000073">
    <property type="entry name" value="AB_hydrolase_1"/>
</dbReference>
<dbReference type="Pfam" id="PF00561">
    <property type="entry name" value="Abhydrolase_1"/>
    <property type="match status" value="1"/>
</dbReference>
<dbReference type="InterPro" id="IPR029058">
    <property type="entry name" value="AB_hydrolase_fold"/>
</dbReference>
<organism evidence="3 4">
    <name type="scientific">Caballeronia arationis</name>
    <dbReference type="NCBI Taxonomy" id="1777142"/>
    <lineage>
        <taxon>Bacteria</taxon>
        <taxon>Pseudomonadati</taxon>
        <taxon>Pseudomonadota</taxon>
        <taxon>Betaproteobacteria</taxon>
        <taxon>Burkholderiales</taxon>
        <taxon>Burkholderiaceae</taxon>
        <taxon>Caballeronia</taxon>
    </lineage>
</organism>
<evidence type="ECO:0000259" key="2">
    <source>
        <dbReference type="Pfam" id="PF00561"/>
    </source>
</evidence>
<accession>A0A7Z7IAI4</accession>
<dbReference type="RefSeq" id="WP_062637870.1">
    <property type="nucleotide sequence ID" value="NZ_FCOG02000027.1"/>
</dbReference>
<gene>
    <name evidence="3" type="ORF">SAMN05446927_4940</name>
</gene>
<reference evidence="3 4" key="1">
    <citation type="submission" date="2017-09" db="EMBL/GenBank/DDBJ databases">
        <authorList>
            <person name="Varghese N."/>
            <person name="Submissions S."/>
        </authorList>
    </citation>
    <scope>NUCLEOTIDE SEQUENCE [LARGE SCALE GENOMIC DNA]</scope>
    <source>
        <strain evidence="3 4">OK806</strain>
    </source>
</reference>
<dbReference type="Proteomes" id="UP000219522">
    <property type="component" value="Unassembled WGS sequence"/>
</dbReference>
<feature type="domain" description="AB hydrolase-1" evidence="2">
    <location>
        <begin position="78"/>
        <end position="313"/>
    </location>
</feature>
<evidence type="ECO:0000256" key="1">
    <source>
        <dbReference type="SAM" id="SignalP"/>
    </source>
</evidence>
<dbReference type="AlphaFoldDB" id="A0A7Z7IAI4"/>
<keyword evidence="4" id="KW-1185">Reference proteome</keyword>
<sequence>MQPSRRLRLFARSLACSFVSIALLTPALPVAAEQIALGQSELCGLDTFRPDRAGTLREQVVEGRNGPLAYYRFGHGTPVVLITGYRASIAEWDAYFLGELARHHDVIVFDNRGVGRSTGVTGRYGPDYGMRDMAADAADLIAKLGLRRVAVVGWSMGGMIAQELVAGSHRGIDRLVLIATAPPGPRATPLAATTGEVLSSHGPDAFGKIMGVLFPPDALSDAMKCFASDMFALPGYKETPFDDAVAAQQNRAMERWFADAAAANALRRVTVPTLIVAGERDDVLAHANAEALNELIPRSQLRIVDDAGHAMMFQYPLALARMIDAFVQR</sequence>
<dbReference type="Gene3D" id="3.40.50.1820">
    <property type="entry name" value="alpha/beta hydrolase"/>
    <property type="match status" value="1"/>
</dbReference>
<dbReference type="PANTHER" id="PTHR43433">
    <property type="entry name" value="HYDROLASE, ALPHA/BETA FOLD FAMILY PROTEIN"/>
    <property type="match status" value="1"/>
</dbReference>
<dbReference type="EMBL" id="OCSU01000002">
    <property type="protein sequence ID" value="SOE81650.1"/>
    <property type="molecule type" value="Genomic_DNA"/>
</dbReference>
<evidence type="ECO:0000313" key="3">
    <source>
        <dbReference type="EMBL" id="SOE81650.1"/>
    </source>
</evidence>
<keyword evidence="1" id="KW-0732">Signal</keyword>
<dbReference type="InterPro" id="IPR050471">
    <property type="entry name" value="AB_hydrolase"/>
</dbReference>